<keyword evidence="5" id="KW-1185">Reference proteome</keyword>
<evidence type="ECO:0000313" key="5">
    <source>
        <dbReference type="Proteomes" id="UP000182658"/>
    </source>
</evidence>
<name>A0A1J7JZ96_9PEZI</name>
<dbReference type="InParanoid" id="A0A1J7JZ96"/>
<protein>
    <recommendedName>
        <fullName evidence="3">ABC transporter TMD0 domain-containing protein</fullName>
    </recommendedName>
</protein>
<evidence type="ECO:0000313" key="4">
    <source>
        <dbReference type="EMBL" id="OIW33170.1"/>
    </source>
</evidence>
<feature type="domain" description="ABC transporter TMD0" evidence="3">
    <location>
        <begin position="14"/>
        <end position="150"/>
    </location>
</feature>
<reference evidence="4 5" key="1">
    <citation type="submission" date="2016-10" db="EMBL/GenBank/DDBJ databases">
        <title>Draft genome sequence of Coniochaeta ligniaria NRRL30616, a lignocellulolytic fungus for bioabatement of inhibitors in plant biomass hydrolysates.</title>
        <authorList>
            <consortium name="DOE Joint Genome Institute"/>
            <person name="Jimenez D.J."/>
            <person name="Hector R.E."/>
            <person name="Riley R."/>
            <person name="Sun H."/>
            <person name="Grigoriev I.V."/>
            <person name="Van Elsas J.D."/>
            <person name="Nichols N.N."/>
        </authorList>
    </citation>
    <scope>NUCLEOTIDE SEQUENCE [LARGE SCALE GENOMIC DNA]</scope>
    <source>
        <strain evidence="4 5">NRRL 30616</strain>
    </source>
</reference>
<dbReference type="STRING" id="1408157.A0A1J7JZ96"/>
<organism evidence="4 5">
    <name type="scientific">Coniochaeta ligniaria NRRL 30616</name>
    <dbReference type="NCBI Taxonomy" id="1408157"/>
    <lineage>
        <taxon>Eukaryota</taxon>
        <taxon>Fungi</taxon>
        <taxon>Dikarya</taxon>
        <taxon>Ascomycota</taxon>
        <taxon>Pezizomycotina</taxon>
        <taxon>Sordariomycetes</taxon>
        <taxon>Sordariomycetidae</taxon>
        <taxon>Coniochaetales</taxon>
        <taxon>Coniochaetaceae</taxon>
        <taxon>Coniochaeta</taxon>
    </lineage>
</organism>
<proteinExistence type="predicted"/>
<dbReference type="OrthoDB" id="6500128at2759"/>
<evidence type="ECO:0000259" key="3">
    <source>
        <dbReference type="Pfam" id="PF24357"/>
    </source>
</evidence>
<feature type="transmembrane region" description="Helical" evidence="2">
    <location>
        <begin position="126"/>
        <end position="149"/>
    </location>
</feature>
<dbReference type="AlphaFoldDB" id="A0A1J7JZ96"/>
<dbReference type="Pfam" id="PF24357">
    <property type="entry name" value="TMD0_ABC"/>
    <property type="match status" value="1"/>
</dbReference>
<feature type="transmembrane region" description="Helical" evidence="2">
    <location>
        <begin position="67"/>
        <end position="88"/>
    </location>
</feature>
<accession>A0A1J7JZ96</accession>
<comment type="subcellular location">
    <subcellularLocation>
        <location evidence="1">Membrane</location>
        <topology evidence="1">Multi-pass membrane protein</topology>
    </subcellularLocation>
</comment>
<keyword evidence="2" id="KW-0472">Membrane</keyword>
<sequence>MDTNGTSEMLPDAGFGPSATGRFDFTLVFEGAILTLLPSALFLLLAPQRLFWLMKQPYKVTKSRRAVLKLGLIGLYAVLQFAMLLYWALGPERLKLQTVAAVLVFVSGILLLFVSHAEHTRSLHPSTLITIYLFLTLFFDCAVSRTLWLLQDAGVAARLFTTTVAAKSIVLVAEVWEKRAILLSRYQDVSPEMTSSILSHGVFWWLNPLMRTGFGRFLTLTDLYPMRDSMAAENLLSRARKSWQSANTSRRHSLFFATLRANKYVFGSGVLARLCLIAFKFAVPFLIKSTTSFSQDLSQPDTTGWGLTGAWLLVLVGRAASLQVT</sequence>
<feature type="transmembrane region" description="Helical" evidence="2">
    <location>
        <begin position="94"/>
        <end position="114"/>
    </location>
</feature>
<keyword evidence="2" id="KW-1133">Transmembrane helix</keyword>
<feature type="transmembrane region" description="Helical" evidence="2">
    <location>
        <begin position="264"/>
        <end position="283"/>
    </location>
</feature>
<dbReference type="InterPro" id="IPR056227">
    <property type="entry name" value="TMD0_ABC"/>
</dbReference>
<evidence type="ECO:0000256" key="2">
    <source>
        <dbReference type="SAM" id="Phobius"/>
    </source>
</evidence>
<keyword evidence="2" id="KW-0812">Transmembrane</keyword>
<evidence type="ECO:0000256" key="1">
    <source>
        <dbReference type="ARBA" id="ARBA00004141"/>
    </source>
</evidence>
<dbReference type="EMBL" id="KV875094">
    <property type="protein sequence ID" value="OIW33170.1"/>
    <property type="molecule type" value="Genomic_DNA"/>
</dbReference>
<feature type="transmembrane region" description="Helical" evidence="2">
    <location>
        <begin position="25"/>
        <end position="46"/>
    </location>
</feature>
<gene>
    <name evidence="4" type="ORF">CONLIGDRAFT_163453</name>
</gene>
<feature type="transmembrane region" description="Helical" evidence="2">
    <location>
        <begin position="155"/>
        <end position="176"/>
    </location>
</feature>
<dbReference type="Proteomes" id="UP000182658">
    <property type="component" value="Unassembled WGS sequence"/>
</dbReference>
<feature type="transmembrane region" description="Helical" evidence="2">
    <location>
        <begin position="303"/>
        <end position="321"/>
    </location>
</feature>
<dbReference type="GO" id="GO:0016020">
    <property type="term" value="C:membrane"/>
    <property type="evidence" value="ECO:0007669"/>
    <property type="project" value="UniProtKB-SubCell"/>
</dbReference>